<proteinExistence type="predicted"/>
<dbReference type="AlphaFoldDB" id="A0A9J6ATM2"/>
<name>A0A9J6ATM2_SOLCO</name>
<evidence type="ECO:0000313" key="1">
    <source>
        <dbReference type="EMBL" id="KAG5627643.1"/>
    </source>
</evidence>
<protein>
    <submittedName>
        <fullName evidence="1">Uncharacterized protein</fullName>
    </submittedName>
</protein>
<organism evidence="1 2">
    <name type="scientific">Solanum commersonii</name>
    <name type="common">Commerson's wild potato</name>
    <name type="synonym">Commerson's nightshade</name>
    <dbReference type="NCBI Taxonomy" id="4109"/>
    <lineage>
        <taxon>Eukaryota</taxon>
        <taxon>Viridiplantae</taxon>
        <taxon>Streptophyta</taxon>
        <taxon>Embryophyta</taxon>
        <taxon>Tracheophyta</taxon>
        <taxon>Spermatophyta</taxon>
        <taxon>Magnoliopsida</taxon>
        <taxon>eudicotyledons</taxon>
        <taxon>Gunneridae</taxon>
        <taxon>Pentapetalae</taxon>
        <taxon>asterids</taxon>
        <taxon>lamiids</taxon>
        <taxon>Solanales</taxon>
        <taxon>Solanaceae</taxon>
        <taxon>Solanoideae</taxon>
        <taxon>Solaneae</taxon>
        <taxon>Solanum</taxon>
    </lineage>
</organism>
<keyword evidence="2" id="KW-1185">Reference proteome</keyword>
<dbReference type="Proteomes" id="UP000824120">
    <property type="component" value="Chromosome 2"/>
</dbReference>
<reference evidence="1 2" key="1">
    <citation type="submission" date="2020-09" db="EMBL/GenBank/DDBJ databases">
        <title>De no assembly of potato wild relative species, Solanum commersonii.</title>
        <authorList>
            <person name="Cho K."/>
        </authorList>
    </citation>
    <scope>NUCLEOTIDE SEQUENCE [LARGE SCALE GENOMIC DNA]</scope>
    <source>
        <strain evidence="1">LZ3.2</strain>
        <tissue evidence="1">Leaf</tissue>
    </source>
</reference>
<evidence type="ECO:0000313" key="2">
    <source>
        <dbReference type="Proteomes" id="UP000824120"/>
    </source>
</evidence>
<gene>
    <name evidence="1" type="ORF">H5410_012861</name>
</gene>
<dbReference type="EMBL" id="JACXVP010000002">
    <property type="protein sequence ID" value="KAG5627643.1"/>
    <property type="molecule type" value="Genomic_DNA"/>
</dbReference>
<comment type="caution">
    <text evidence="1">The sequence shown here is derived from an EMBL/GenBank/DDBJ whole genome shotgun (WGS) entry which is preliminary data.</text>
</comment>
<accession>A0A9J6ATM2</accession>
<sequence length="69" mass="8088">MSEFFPRSIWAYGLPLGDKYKSVTIWNENLFDQQCVQRTSYIHNVSLPGSFLCFETIGQIEMRLLLARK</sequence>